<evidence type="ECO:0000313" key="2">
    <source>
        <dbReference type="EMBL" id="MEJ8670836.1"/>
    </source>
</evidence>
<feature type="signal peptide" evidence="1">
    <location>
        <begin position="1"/>
        <end position="23"/>
    </location>
</feature>
<evidence type="ECO:0000313" key="3">
    <source>
        <dbReference type="Proteomes" id="UP001376459"/>
    </source>
</evidence>
<organism evidence="2 3">
    <name type="scientific">Streptomyces machairae</name>
    <dbReference type="NCBI Taxonomy" id="3134109"/>
    <lineage>
        <taxon>Bacteria</taxon>
        <taxon>Bacillati</taxon>
        <taxon>Actinomycetota</taxon>
        <taxon>Actinomycetes</taxon>
        <taxon>Kitasatosporales</taxon>
        <taxon>Streptomycetaceae</taxon>
        <taxon>Streptomyces</taxon>
    </lineage>
</organism>
<dbReference type="PROSITE" id="PS51257">
    <property type="entry name" value="PROKAR_LIPOPROTEIN"/>
    <property type="match status" value="1"/>
</dbReference>
<sequence length="123" mass="12369">MRTTLRSGRRLLMAALLLGTAVGCTETGGAEPGGAEPGGAAEASCAYVVTYGNRSYQDVANTDFTVGKKLGTATIPACDDTPNDPPDAIGEQRITAYAVEGTDPAAAIAVGDTPAGAILMKAH</sequence>
<gene>
    <name evidence="2" type="ORF">WKI71_27840</name>
</gene>
<dbReference type="EMBL" id="JBBKAK010000001">
    <property type="protein sequence ID" value="MEJ8670836.1"/>
    <property type="molecule type" value="Genomic_DNA"/>
</dbReference>
<proteinExistence type="predicted"/>
<feature type="chain" id="PRO_5045333983" evidence="1">
    <location>
        <begin position="24"/>
        <end position="123"/>
    </location>
</feature>
<keyword evidence="3" id="KW-1185">Reference proteome</keyword>
<accession>A0ABU8UPK9</accession>
<name>A0ABU8UPK9_9ACTN</name>
<keyword evidence="1" id="KW-0732">Signal</keyword>
<protein>
    <submittedName>
        <fullName evidence="2">DUF6281 family protein</fullName>
    </submittedName>
</protein>
<dbReference type="InterPro" id="IPR046248">
    <property type="entry name" value="DUF6281"/>
</dbReference>
<reference evidence="2 3" key="1">
    <citation type="submission" date="2024-03" db="EMBL/GenBank/DDBJ databases">
        <title>Novel Streptomyces species of biotechnological and ecological value are a feature of Machair soil.</title>
        <authorList>
            <person name="Prole J.R."/>
            <person name="Goodfellow M."/>
            <person name="Allenby N."/>
            <person name="Ward A.C."/>
        </authorList>
    </citation>
    <scope>NUCLEOTIDE SEQUENCE [LARGE SCALE GENOMIC DNA]</scope>
    <source>
        <strain evidence="2 3">MS1.AVA.1</strain>
    </source>
</reference>
<evidence type="ECO:0000256" key="1">
    <source>
        <dbReference type="SAM" id="SignalP"/>
    </source>
</evidence>
<dbReference type="Pfam" id="PF19797">
    <property type="entry name" value="DUF6281"/>
    <property type="match status" value="1"/>
</dbReference>
<comment type="caution">
    <text evidence="2">The sequence shown here is derived from an EMBL/GenBank/DDBJ whole genome shotgun (WGS) entry which is preliminary data.</text>
</comment>
<dbReference type="Proteomes" id="UP001376459">
    <property type="component" value="Unassembled WGS sequence"/>
</dbReference>